<feature type="region of interest" description="Disordered" evidence="3">
    <location>
        <begin position="199"/>
        <end position="227"/>
    </location>
</feature>
<feature type="compositionally biased region" description="Basic and acidic residues" evidence="3">
    <location>
        <begin position="199"/>
        <end position="212"/>
    </location>
</feature>
<dbReference type="Proteomes" id="UP000320717">
    <property type="component" value="Chromosome"/>
</dbReference>
<proteinExistence type="predicted"/>
<gene>
    <name evidence="5" type="ORF">FQA45_01480</name>
</gene>
<dbReference type="Pfam" id="PF01553">
    <property type="entry name" value="Acyltransferase"/>
    <property type="match status" value="1"/>
</dbReference>
<keyword evidence="1" id="KW-0808">Transferase</keyword>
<dbReference type="InterPro" id="IPR002123">
    <property type="entry name" value="Plipid/glycerol_acylTrfase"/>
</dbReference>
<keyword evidence="6" id="KW-1185">Reference proteome</keyword>
<dbReference type="EMBL" id="CP042260">
    <property type="protein sequence ID" value="QDY67942.1"/>
    <property type="molecule type" value="Genomic_DNA"/>
</dbReference>
<dbReference type="CDD" id="cd07989">
    <property type="entry name" value="LPLAT_AGPAT-like"/>
    <property type="match status" value="1"/>
</dbReference>
<reference evidence="5 6" key="1">
    <citation type="submission" date="2019-07" db="EMBL/GenBank/DDBJ databases">
        <title>Complete Genome Sequence of drought tolerant Plant Growth-Promoting Rhizobacterium Glutamicibacter halophytocola DR408.</title>
        <authorList>
            <person name="Nishu S.D."/>
            <person name="Lee T.K."/>
        </authorList>
    </citation>
    <scope>NUCLEOTIDE SEQUENCE [LARGE SCALE GENOMIC DNA]</scope>
    <source>
        <strain evidence="5 6">DR408</strain>
    </source>
</reference>
<evidence type="ECO:0000313" key="6">
    <source>
        <dbReference type="Proteomes" id="UP000320717"/>
    </source>
</evidence>
<sequence length="227" mass="25123">MNGLIGRSWKGFENLPQGGYIVCPNHLTEIDPLVVGHAIYSNGRLPRWLAKESLFKPPVLGWFLRTTGQVPVSRSSASAAESLKQAQKVLDAGGVIVIYPEGTLTRDPNLWPMIGRTGAARLALQTGAPVVPMAHWGDQELLPRYSKKMYLFPRKHVTVSVGTPVNLDDLREGPRTRTVLQEATNRIMDAITGLQAELREEEPPAKRWDPSEHGQAQTGRSFEKPDN</sequence>
<evidence type="ECO:0000256" key="2">
    <source>
        <dbReference type="ARBA" id="ARBA00023315"/>
    </source>
</evidence>
<evidence type="ECO:0000256" key="1">
    <source>
        <dbReference type="ARBA" id="ARBA00022679"/>
    </source>
</evidence>
<keyword evidence="2 5" id="KW-0012">Acyltransferase</keyword>
<feature type="domain" description="Phospholipid/glycerol acyltransferase" evidence="4">
    <location>
        <begin position="20"/>
        <end position="138"/>
    </location>
</feature>
<evidence type="ECO:0000256" key="3">
    <source>
        <dbReference type="SAM" id="MobiDB-lite"/>
    </source>
</evidence>
<evidence type="ECO:0000259" key="4">
    <source>
        <dbReference type="SMART" id="SM00563"/>
    </source>
</evidence>
<dbReference type="GO" id="GO:0016746">
    <property type="term" value="F:acyltransferase activity"/>
    <property type="evidence" value="ECO:0007669"/>
    <property type="project" value="UniProtKB-KW"/>
</dbReference>
<dbReference type="SUPFAM" id="SSF69593">
    <property type="entry name" value="Glycerol-3-phosphate (1)-acyltransferase"/>
    <property type="match status" value="1"/>
</dbReference>
<dbReference type="PANTHER" id="PTHR10434">
    <property type="entry name" value="1-ACYL-SN-GLYCEROL-3-PHOSPHATE ACYLTRANSFERASE"/>
    <property type="match status" value="1"/>
</dbReference>
<protein>
    <submittedName>
        <fullName evidence="5">1-acyl-sn-glycerol-3-phosphate acyltransferase</fullName>
    </submittedName>
</protein>
<organism evidence="5 6">
    <name type="scientific">Glutamicibacter halophytocola</name>
    <dbReference type="NCBI Taxonomy" id="1933880"/>
    <lineage>
        <taxon>Bacteria</taxon>
        <taxon>Bacillati</taxon>
        <taxon>Actinomycetota</taxon>
        <taxon>Actinomycetes</taxon>
        <taxon>Micrococcales</taxon>
        <taxon>Micrococcaceae</taxon>
        <taxon>Glutamicibacter</taxon>
    </lineage>
</organism>
<dbReference type="SMART" id="SM00563">
    <property type="entry name" value="PlsC"/>
    <property type="match status" value="1"/>
</dbReference>
<evidence type="ECO:0000313" key="5">
    <source>
        <dbReference type="EMBL" id="QDY67942.1"/>
    </source>
</evidence>
<dbReference type="PANTHER" id="PTHR10434:SF55">
    <property type="entry name" value="POSSIBLE ACYLTRANSFERASE"/>
    <property type="match status" value="1"/>
</dbReference>
<accession>A0ABX5YE52</accession>
<name>A0ABX5YE52_9MICC</name>